<evidence type="ECO:0000313" key="1">
    <source>
        <dbReference type="EMBL" id="GFO10917.1"/>
    </source>
</evidence>
<accession>A0AAV4AV80</accession>
<keyword evidence="2" id="KW-1185">Reference proteome</keyword>
<reference evidence="1 2" key="1">
    <citation type="journal article" date="2021" name="Elife">
        <title>Chloroplast acquisition without the gene transfer in kleptoplastic sea slugs, Plakobranchus ocellatus.</title>
        <authorList>
            <person name="Maeda T."/>
            <person name="Takahashi S."/>
            <person name="Yoshida T."/>
            <person name="Shimamura S."/>
            <person name="Takaki Y."/>
            <person name="Nagai Y."/>
            <person name="Toyoda A."/>
            <person name="Suzuki Y."/>
            <person name="Arimoto A."/>
            <person name="Ishii H."/>
            <person name="Satoh N."/>
            <person name="Nishiyama T."/>
            <person name="Hasebe M."/>
            <person name="Maruyama T."/>
            <person name="Minagawa J."/>
            <person name="Obokata J."/>
            <person name="Shigenobu S."/>
        </authorList>
    </citation>
    <scope>NUCLEOTIDE SEQUENCE [LARGE SCALE GENOMIC DNA]</scope>
</reference>
<dbReference type="EMBL" id="BLXT01004211">
    <property type="protein sequence ID" value="GFO10917.1"/>
    <property type="molecule type" value="Genomic_DNA"/>
</dbReference>
<organism evidence="1 2">
    <name type="scientific">Plakobranchus ocellatus</name>
    <dbReference type="NCBI Taxonomy" id="259542"/>
    <lineage>
        <taxon>Eukaryota</taxon>
        <taxon>Metazoa</taxon>
        <taxon>Spiralia</taxon>
        <taxon>Lophotrochozoa</taxon>
        <taxon>Mollusca</taxon>
        <taxon>Gastropoda</taxon>
        <taxon>Heterobranchia</taxon>
        <taxon>Euthyneura</taxon>
        <taxon>Panpulmonata</taxon>
        <taxon>Sacoglossa</taxon>
        <taxon>Placobranchoidea</taxon>
        <taxon>Plakobranchidae</taxon>
        <taxon>Plakobranchus</taxon>
    </lineage>
</organism>
<comment type="caution">
    <text evidence="1">The sequence shown here is derived from an EMBL/GenBank/DDBJ whole genome shotgun (WGS) entry which is preliminary data.</text>
</comment>
<sequence length="166" mass="18256">MRKKLCYSYSRLFPDGEDPWHVKPRLVCSHTSCAWIRPALFICTRVPSSVSCVCGSSAQLNPEQIGPGWFRRLCHTITLHHITTPPTTTTLTLNRSCFDVPDTGSRRLTATQGSGQGKMDLWIVGGIVDSELTLRSARILLSRIRTLSPVPQSDGGPQSLRSSCCG</sequence>
<name>A0AAV4AV80_9GAST</name>
<evidence type="ECO:0000313" key="2">
    <source>
        <dbReference type="Proteomes" id="UP000735302"/>
    </source>
</evidence>
<dbReference type="AlphaFoldDB" id="A0AAV4AV80"/>
<gene>
    <name evidence="1" type="ORF">PoB_003742200</name>
</gene>
<dbReference type="Proteomes" id="UP000735302">
    <property type="component" value="Unassembled WGS sequence"/>
</dbReference>
<protein>
    <submittedName>
        <fullName evidence="1">Uncharacterized protein</fullName>
    </submittedName>
</protein>
<proteinExistence type="predicted"/>